<feature type="domain" description="Endoplasmic reticulum vesicle transporter C-terminal" evidence="7">
    <location>
        <begin position="149"/>
        <end position="348"/>
    </location>
</feature>
<dbReference type="InterPro" id="IPR039542">
    <property type="entry name" value="Erv_N"/>
</dbReference>
<evidence type="ECO:0000256" key="3">
    <source>
        <dbReference type="ARBA" id="ARBA00022692"/>
    </source>
</evidence>
<comment type="similarity">
    <text evidence="2">Belongs to the ERGIC family.</text>
</comment>
<protein>
    <submittedName>
        <fullName evidence="9">Endoplasmic reticulum-golgi intermediate compartment protein 3-like</fullName>
    </submittedName>
</protein>
<dbReference type="PROSITE" id="PS51257">
    <property type="entry name" value="PROKAR_LIPOPROTEIN"/>
    <property type="match status" value="1"/>
</dbReference>
<evidence type="ECO:0000313" key="9">
    <source>
        <dbReference type="EMBL" id="JAC71548.1"/>
    </source>
</evidence>
<organism evidence="9">
    <name type="scientific">Tetraselmis sp. GSL018</name>
    <dbReference type="NCBI Taxonomy" id="582737"/>
    <lineage>
        <taxon>Eukaryota</taxon>
        <taxon>Viridiplantae</taxon>
        <taxon>Chlorophyta</taxon>
        <taxon>core chlorophytes</taxon>
        <taxon>Chlorodendrophyceae</taxon>
        <taxon>Chlorodendrales</taxon>
        <taxon>Chlorodendraceae</taxon>
        <taxon>Tetraselmis</taxon>
    </lineage>
</organism>
<accession>A0A061RHV7</accession>
<proteinExistence type="inferred from homology"/>
<keyword evidence="4 6" id="KW-1133">Transmembrane helix</keyword>
<dbReference type="InterPro" id="IPR012936">
    <property type="entry name" value="Erv_C"/>
</dbReference>
<reference evidence="9" key="1">
    <citation type="submission" date="2014-05" db="EMBL/GenBank/DDBJ databases">
        <title>The transcriptome of the halophilic microalga Tetraselmis sp. GSL018 isolated from the Great Salt Lake, Utah.</title>
        <authorList>
            <person name="Jinkerson R.E."/>
            <person name="D'Adamo S."/>
            <person name="Posewitz M.C."/>
        </authorList>
    </citation>
    <scope>NUCLEOTIDE SEQUENCE</scope>
    <source>
        <strain evidence="9">GSL018</strain>
    </source>
</reference>
<dbReference type="InterPro" id="IPR045888">
    <property type="entry name" value="Erv"/>
</dbReference>
<evidence type="ECO:0000256" key="2">
    <source>
        <dbReference type="ARBA" id="ARBA00005648"/>
    </source>
</evidence>
<dbReference type="PANTHER" id="PTHR10984">
    <property type="entry name" value="ENDOPLASMIC RETICULUM-GOLGI INTERMEDIATE COMPARTMENT PROTEIN"/>
    <property type="match status" value="1"/>
</dbReference>
<comment type="subcellular location">
    <subcellularLocation>
        <location evidence="1">Membrane</location>
        <topology evidence="1">Multi-pass membrane protein</topology>
    </subcellularLocation>
</comment>
<sequence>MKVLKKLAAFSAYARAEEHLVKQTYSGALVTIAGCVLALFLFIHELQYYLKTDIHTEMGVDKTRREKLRISFNITFPALPCEVLTLNTVDAAGKHESDLATDGDIVVHKYRLDRFGMHMDDEEYVPSFPLHVIDAARGVQLDPQAKKDQEMIQSALDNFEGCNIFGYLDVMRVSGSFHIGMHSQTFIHLRQTQRNIIDAIRRFRQALETGRSATNNVLEIVHDTTLINVSHYIHELRFGPNFPGRVNPLDGFERVVDHDSGAFKYFLKVVPTEYHFLSGATMKTNQYSVNEYFHNIGHNEGSLPSVQFSYDLSAIAVSIRERRRSLAHFAVQVCAVVGGAFAITGMIDRWVYSALGLLSPS</sequence>
<keyword evidence="5 6" id="KW-0472">Membrane</keyword>
<dbReference type="EMBL" id="GBEZ01014532">
    <property type="protein sequence ID" value="JAC71548.1"/>
    <property type="molecule type" value="Transcribed_RNA"/>
</dbReference>
<dbReference type="PANTHER" id="PTHR10984:SF25">
    <property type="entry name" value="ENDOPLASMIC RETICULUM-GOLGI INTERMEDIATE COMPARTMENT PROTEIN 3"/>
    <property type="match status" value="1"/>
</dbReference>
<feature type="transmembrane region" description="Helical" evidence="6">
    <location>
        <begin position="329"/>
        <end position="352"/>
    </location>
</feature>
<dbReference type="Pfam" id="PF07970">
    <property type="entry name" value="COPIIcoated_ERV"/>
    <property type="match status" value="1"/>
</dbReference>
<dbReference type="Pfam" id="PF13850">
    <property type="entry name" value="ERGIC_N"/>
    <property type="match status" value="1"/>
</dbReference>
<evidence type="ECO:0000259" key="8">
    <source>
        <dbReference type="Pfam" id="PF13850"/>
    </source>
</evidence>
<evidence type="ECO:0000256" key="5">
    <source>
        <dbReference type="ARBA" id="ARBA00023136"/>
    </source>
</evidence>
<evidence type="ECO:0000259" key="7">
    <source>
        <dbReference type="Pfam" id="PF07970"/>
    </source>
</evidence>
<dbReference type="AlphaFoldDB" id="A0A061RHV7"/>
<evidence type="ECO:0000256" key="4">
    <source>
        <dbReference type="ARBA" id="ARBA00022989"/>
    </source>
</evidence>
<feature type="transmembrane region" description="Helical" evidence="6">
    <location>
        <begin position="26"/>
        <end position="43"/>
    </location>
</feature>
<keyword evidence="3 6" id="KW-0812">Transmembrane</keyword>
<dbReference type="GO" id="GO:0016020">
    <property type="term" value="C:membrane"/>
    <property type="evidence" value="ECO:0007669"/>
    <property type="project" value="UniProtKB-SubCell"/>
</dbReference>
<feature type="domain" description="Endoplasmic reticulum vesicle transporter N-terminal" evidence="8">
    <location>
        <begin position="7"/>
        <end position="96"/>
    </location>
</feature>
<name>A0A061RHV7_9CHLO</name>
<evidence type="ECO:0000256" key="1">
    <source>
        <dbReference type="ARBA" id="ARBA00004141"/>
    </source>
</evidence>
<gene>
    <name evidence="9" type="ORF">TSPGSL018_1647</name>
</gene>
<dbReference type="GO" id="GO:0005783">
    <property type="term" value="C:endoplasmic reticulum"/>
    <property type="evidence" value="ECO:0007669"/>
    <property type="project" value="TreeGrafter"/>
</dbReference>
<evidence type="ECO:0000256" key="6">
    <source>
        <dbReference type="SAM" id="Phobius"/>
    </source>
</evidence>
<dbReference type="GO" id="GO:0030134">
    <property type="term" value="C:COPII-coated ER to Golgi transport vesicle"/>
    <property type="evidence" value="ECO:0007669"/>
    <property type="project" value="TreeGrafter"/>
</dbReference>